<dbReference type="Pfam" id="PF08406">
    <property type="entry name" value="CbbQ_C"/>
    <property type="match status" value="1"/>
</dbReference>
<comment type="similarity">
    <text evidence="1">Belongs to the CbbQ/NirQ/NorQ/GpvN family.</text>
</comment>
<dbReference type="RefSeq" id="WP_064031366.1">
    <property type="nucleotide sequence ID" value="NZ_LUUK01000217.1"/>
</dbReference>
<dbReference type="PANTHER" id="PTHR42759">
    <property type="entry name" value="MOXR FAMILY PROTEIN"/>
    <property type="match status" value="1"/>
</dbReference>
<proteinExistence type="inferred from homology"/>
<dbReference type="Proteomes" id="UP000077628">
    <property type="component" value="Unassembled WGS sequence"/>
</dbReference>
<dbReference type="GO" id="GO:0016887">
    <property type="term" value="F:ATP hydrolysis activity"/>
    <property type="evidence" value="ECO:0007669"/>
    <property type="project" value="InterPro"/>
</dbReference>
<name>A0A177N422_9GAMM</name>
<evidence type="ECO:0000256" key="3">
    <source>
        <dbReference type="ARBA" id="ARBA00022840"/>
    </source>
</evidence>
<evidence type="ECO:0000313" key="5">
    <source>
        <dbReference type="EMBL" id="OAI12757.1"/>
    </source>
</evidence>
<keyword evidence="3" id="KW-0067">ATP-binding</keyword>
<dbReference type="EMBL" id="LUUK01000217">
    <property type="protein sequence ID" value="OAI12757.1"/>
    <property type="molecule type" value="Genomic_DNA"/>
</dbReference>
<dbReference type="STRING" id="702114.A1355_14040"/>
<comment type="caution">
    <text evidence="5">The sequence shown here is derived from an EMBL/GenBank/DDBJ whole genome shotgun (WGS) entry which is preliminary data.</text>
</comment>
<dbReference type="InterPro" id="IPR003593">
    <property type="entry name" value="AAA+_ATPase"/>
</dbReference>
<dbReference type="InterPro" id="IPR013615">
    <property type="entry name" value="CbbQ_C"/>
</dbReference>
<organism evidence="5 6">
    <name type="scientific">Methylomonas koyamae</name>
    <dbReference type="NCBI Taxonomy" id="702114"/>
    <lineage>
        <taxon>Bacteria</taxon>
        <taxon>Pseudomonadati</taxon>
        <taxon>Pseudomonadota</taxon>
        <taxon>Gammaproteobacteria</taxon>
        <taxon>Methylococcales</taxon>
        <taxon>Methylococcaceae</taxon>
        <taxon>Methylomonas</taxon>
    </lineage>
</organism>
<dbReference type="SMART" id="SM00382">
    <property type="entry name" value="AAA"/>
    <property type="match status" value="1"/>
</dbReference>
<evidence type="ECO:0000256" key="2">
    <source>
        <dbReference type="ARBA" id="ARBA00022741"/>
    </source>
</evidence>
<gene>
    <name evidence="5" type="ORF">A1355_14040</name>
</gene>
<evidence type="ECO:0000313" key="6">
    <source>
        <dbReference type="Proteomes" id="UP000077628"/>
    </source>
</evidence>
<dbReference type="AlphaFoldDB" id="A0A177N422"/>
<dbReference type="SUPFAM" id="SSF52540">
    <property type="entry name" value="P-loop containing nucleoside triphosphate hydrolases"/>
    <property type="match status" value="1"/>
</dbReference>
<dbReference type="InterPro" id="IPR027417">
    <property type="entry name" value="P-loop_NTPase"/>
</dbReference>
<evidence type="ECO:0000259" key="4">
    <source>
        <dbReference type="SMART" id="SM00382"/>
    </source>
</evidence>
<keyword evidence="2" id="KW-0547">Nucleotide-binding</keyword>
<dbReference type="OrthoDB" id="9808317at2"/>
<sequence length="313" mass="34347">MYQDYSVANTFGVPAPLSMNVEGFAPANNPYVPVEKPYLFRREPLRDVLAFFANPNGDGLYITGPTGSGKTSLIEQVAARLHWGVHAVTGHGRLEFNDLVGQFVLTGSGGMKWTDGPLTRAVRHGHVLLLNEIDATDPSELIGLNDIVEGKPLLIAATDEVVRPHPKFRVVATGNSAGAGDQSGLYQGVMRQNIALMDRFRLMEVGYPEPAYEMTLLERATPTMPISIRERMIQLANEIRKVFIGHGDTAGLLSITMSTRTLLRWAQLSANYRGAPNALAYALDRALAYRGDAAEREAIHRMAQDVFGTDWQV</sequence>
<dbReference type="InterPro" id="IPR050764">
    <property type="entry name" value="CbbQ/NirQ/NorQ/GpvN"/>
</dbReference>
<dbReference type="Pfam" id="PF07728">
    <property type="entry name" value="AAA_5"/>
    <property type="match status" value="1"/>
</dbReference>
<dbReference type="CDD" id="cd00009">
    <property type="entry name" value="AAA"/>
    <property type="match status" value="1"/>
</dbReference>
<dbReference type="InterPro" id="IPR011704">
    <property type="entry name" value="ATPase_dyneun-rel_AAA"/>
</dbReference>
<dbReference type="GO" id="GO:0005524">
    <property type="term" value="F:ATP binding"/>
    <property type="evidence" value="ECO:0007669"/>
    <property type="project" value="UniProtKB-KW"/>
</dbReference>
<reference evidence="6" key="1">
    <citation type="submission" date="2016-03" db="EMBL/GenBank/DDBJ databases">
        <authorList>
            <person name="Heylen K."/>
            <person name="De Vos P."/>
            <person name="Vekeman B."/>
        </authorList>
    </citation>
    <scope>NUCLEOTIDE SEQUENCE [LARGE SCALE GENOMIC DNA]</scope>
    <source>
        <strain evidence="6">R-45383</strain>
    </source>
</reference>
<dbReference type="Gene3D" id="3.40.50.300">
    <property type="entry name" value="P-loop containing nucleotide triphosphate hydrolases"/>
    <property type="match status" value="1"/>
</dbReference>
<dbReference type="PANTHER" id="PTHR42759:SF1">
    <property type="entry name" value="MAGNESIUM-CHELATASE SUBUNIT CHLD"/>
    <property type="match status" value="1"/>
</dbReference>
<keyword evidence="6" id="KW-1185">Reference proteome</keyword>
<feature type="domain" description="AAA+ ATPase" evidence="4">
    <location>
        <begin position="56"/>
        <end position="201"/>
    </location>
</feature>
<accession>A0A177N422</accession>
<protein>
    <submittedName>
        <fullName evidence="5">ATPase</fullName>
    </submittedName>
</protein>
<evidence type="ECO:0000256" key="1">
    <source>
        <dbReference type="ARBA" id="ARBA00009417"/>
    </source>
</evidence>